<feature type="domain" description="EGF-like" evidence="10">
    <location>
        <begin position="1145"/>
        <end position="1181"/>
    </location>
</feature>
<feature type="disulfide bond" evidence="6">
    <location>
        <begin position="1209"/>
        <end position="1218"/>
    </location>
</feature>
<dbReference type="Gene3D" id="2.60.120.200">
    <property type="match status" value="1"/>
</dbReference>
<dbReference type="SUPFAM" id="SSF53300">
    <property type="entry name" value="vWA-like"/>
    <property type="match status" value="1"/>
</dbReference>
<proteinExistence type="predicted"/>
<accession>A0A6P4Z5L4</accession>
<protein>
    <submittedName>
        <fullName evidence="16">Sushi, von Willebrand factor type A, EGF and pentraxin domain-containing protein 1-like</fullName>
    </submittedName>
</protein>
<dbReference type="InterPro" id="IPR051022">
    <property type="entry name" value="Notch_Cell-Fate_Det"/>
</dbReference>
<feature type="domain" description="EGF-like" evidence="10">
    <location>
        <begin position="1221"/>
        <end position="1257"/>
    </location>
</feature>
<dbReference type="Pfam" id="PF07699">
    <property type="entry name" value="Ephrin_rec_like"/>
    <property type="match status" value="4"/>
</dbReference>
<dbReference type="PROSITE" id="PS50923">
    <property type="entry name" value="SUSHI"/>
    <property type="match status" value="3"/>
</dbReference>
<feature type="disulfide bond" evidence="6">
    <location>
        <begin position="1627"/>
        <end position="1637"/>
    </location>
</feature>
<dbReference type="GeneID" id="109473689"/>
<dbReference type="InterPro" id="IPR003410">
    <property type="entry name" value="HYR_dom"/>
</dbReference>
<dbReference type="FunFam" id="2.10.25.10:FF:000122">
    <property type="entry name" value="Protein crumbs homolog 2"/>
    <property type="match status" value="1"/>
</dbReference>
<dbReference type="PROSITE" id="PS00022">
    <property type="entry name" value="EGF_1"/>
    <property type="match status" value="12"/>
</dbReference>
<feature type="disulfide bond" evidence="6">
    <location>
        <begin position="1361"/>
        <end position="1370"/>
    </location>
</feature>
<feature type="disulfide bond" evidence="6">
    <location>
        <begin position="1323"/>
        <end position="1332"/>
    </location>
</feature>
<feature type="disulfide bond" evidence="6">
    <location>
        <begin position="1285"/>
        <end position="1294"/>
    </location>
</feature>
<dbReference type="SMART" id="SM00032">
    <property type="entry name" value="CCP"/>
    <property type="match status" value="4"/>
</dbReference>
<dbReference type="FunFam" id="2.10.25.10:FF:000255">
    <property type="entry name" value="Sushi, nidogen and EGF-like domains 1"/>
    <property type="match status" value="1"/>
</dbReference>
<keyword evidence="4 6" id="KW-1015">Disulfide bond</keyword>
<feature type="disulfide bond" evidence="6">
    <location>
        <begin position="1786"/>
        <end position="1803"/>
    </location>
</feature>
<dbReference type="PROSITE" id="PS01187">
    <property type="entry name" value="EGF_CA"/>
    <property type="match status" value="4"/>
</dbReference>
<dbReference type="InterPro" id="IPR001881">
    <property type="entry name" value="EGF-like_Ca-bd_dom"/>
</dbReference>
<dbReference type="InterPro" id="IPR001759">
    <property type="entry name" value="PTX_dom"/>
</dbReference>
<feature type="domain" description="Pentraxin (PTX)" evidence="14">
    <location>
        <begin position="1376"/>
        <end position="1583"/>
    </location>
</feature>
<evidence type="ECO:0000259" key="11">
    <source>
        <dbReference type="PROSITE" id="PS50234"/>
    </source>
</evidence>
<feature type="disulfide bond" evidence="6">
    <location>
        <begin position="1725"/>
        <end position="1734"/>
    </location>
</feature>
<dbReference type="SUPFAM" id="SSF57196">
    <property type="entry name" value="EGF/Laminin"/>
    <property type="match status" value="9"/>
</dbReference>
<evidence type="ECO:0000256" key="9">
    <source>
        <dbReference type="SAM" id="Phobius"/>
    </source>
</evidence>
<dbReference type="PROSITE" id="PS00289">
    <property type="entry name" value="PTX_1"/>
    <property type="match status" value="1"/>
</dbReference>
<evidence type="ECO:0000313" key="15">
    <source>
        <dbReference type="Proteomes" id="UP000515135"/>
    </source>
</evidence>
<feature type="domain" description="EGF-like" evidence="10">
    <location>
        <begin position="1623"/>
        <end position="1658"/>
    </location>
</feature>
<feature type="domain" description="VWFA" evidence="11">
    <location>
        <begin position="73"/>
        <end position="266"/>
    </location>
</feature>
<dbReference type="InterPro" id="IPR002035">
    <property type="entry name" value="VWF_A"/>
</dbReference>
<dbReference type="SUPFAM" id="SSF57184">
    <property type="entry name" value="Growth factor receptor domain"/>
    <property type="match status" value="4"/>
</dbReference>
<feature type="domain" description="EGF-like" evidence="10">
    <location>
        <begin position="1297"/>
        <end position="1333"/>
    </location>
</feature>
<dbReference type="SUPFAM" id="SSF57535">
    <property type="entry name" value="Complement control module/SCR domain"/>
    <property type="match status" value="3"/>
</dbReference>
<evidence type="ECO:0000259" key="12">
    <source>
        <dbReference type="PROSITE" id="PS50825"/>
    </source>
</evidence>
<dbReference type="Pfam" id="PF00008">
    <property type="entry name" value="EGF"/>
    <property type="match status" value="10"/>
</dbReference>
<feature type="domain" description="EGF-like" evidence="10">
    <location>
        <begin position="1737"/>
        <end position="1773"/>
    </location>
</feature>
<evidence type="ECO:0000259" key="13">
    <source>
        <dbReference type="PROSITE" id="PS50923"/>
    </source>
</evidence>
<evidence type="ECO:0000256" key="5">
    <source>
        <dbReference type="ARBA" id="ARBA00023180"/>
    </source>
</evidence>
<feature type="disulfide bond" evidence="6">
    <location>
        <begin position="1848"/>
        <end position="1857"/>
    </location>
</feature>
<dbReference type="FunFam" id="2.10.50.10:FF:000018">
    <property type="entry name" value="Sushi, von Willebrand factor type A, EGF and pentraxin domain-containing 1"/>
    <property type="match status" value="1"/>
</dbReference>
<evidence type="ECO:0000256" key="2">
    <source>
        <dbReference type="ARBA" id="ARBA00022729"/>
    </source>
</evidence>
<dbReference type="Gene3D" id="2.10.50.10">
    <property type="entry name" value="Tumor Necrosis Factor Receptor, subunit A, domain 2"/>
    <property type="match status" value="3"/>
</dbReference>
<dbReference type="Pfam" id="PF02494">
    <property type="entry name" value="HYR"/>
    <property type="match status" value="1"/>
</dbReference>
<dbReference type="SMART" id="SM01411">
    <property type="entry name" value="Ephrin_rec_like"/>
    <property type="match status" value="4"/>
</dbReference>
<dbReference type="Pfam" id="PF00354">
    <property type="entry name" value="Pentaxin"/>
    <property type="match status" value="1"/>
</dbReference>
<dbReference type="InterPro" id="IPR000436">
    <property type="entry name" value="Sushi_SCR_CCP_dom"/>
</dbReference>
<dbReference type="KEGG" id="bbel:109473689"/>
<feature type="domain" description="EGF-like" evidence="10">
    <location>
        <begin position="1699"/>
        <end position="1735"/>
    </location>
</feature>
<name>A0A6P4Z5L4_BRABE</name>
<keyword evidence="1 6" id="KW-0245">EGF-like domain</keyword>
<dbReference type="SMART" id="SM00159">
    <property type="entry name" value="PTX"/>
    <property type="match status" value="1"/>
</dbReference>
<dbReference type="InterPro" id="IPR035976">
    <property type="entry name" value="Sushi/SCR/CCP_sf"/>
</dbReference>
<feature type="disulfide bond" evidence="6">
    <location>
        <begin position="1247"/>
        <end position="1256"/>
    </location>
</feature>
<dbReference type="GO" id="GO:0003008">
    <property type="term" value="P:system process"/>
    <property type="evidence" value="ECO:0007669"/>
    <property type="project" value="UniProtKB-ARBA"/>
</dbReference>
<comment type="caution">
    <text evidence="6">Lacks conserved residue(s) required for the propagation of feature annotation.</text>
</comment>
<keyword evidence="7" id="KW-0768">Sushi</keyword>
<dbReference type="PRINTS" id="PR00895">
    <property type="entry name" value="PENTAXIN"/>
</dbReference>
<dbReference type="PRINTS" id="PR00010">
    <property type="entry name" value="EGFBLOOD"/>
</dbReference>
<feature type="disulfide bond" evidence="6">
    <location>
        <begin position="1929"/>
        <end position="1938"/>
    </location>
</feature>
<evidence type="ECO:0000256" key="8">
    <source>
        <dbReference type="SAM" id="MobiDB-lite"/>
    </source>
</evidence>
<feature type="domain" description="EGF-like" evidence="10">
    <location>
        <begin position="1817"/>
        <end position="1858"/>
    </location>
</feature>
<dbReference type="InterPro" id="IPR013320">
    <property type="entry name" value="ConA-like_dom_sf"/>
</dbReference>
<feature type="domain" description="HYR" evidence="12">
    <location>
        <begin position="575"/>
        <end position="661"/>
    </location>
</feature>
<dbReference type="InterPro" id="IPR000152">
    <property type="entry name" value="EGF-type_Asp/Asn_hydroxyl_site"/>
</dbReference>
<evidence type="ECO:0000256" key="4">
    <source>
        <dbReference type="ARBA" id="ARBA00023157"/>
    </source>
</evidence>
<dbReference type="SMART" id="SM00181">
    <property type="entry name" value="EGF"/>
    <property type="match status" value="15"/>
</dbReference>
<dbReference type="InterPro" id="IPR009030">
    <property type="entry name" value="Growth_fac_rcpt_cys_sf"/>
</dbReference>
<feature type="domain" description="EGF-like" evidence="10">
    <location>
        <begin position="1335"/>
        <end position="1371"/>
    </location>
</feature>
<dbReference type="FunFam" id="2.10.25.10:FF:000117">
    <property type="entry name" value="Delta-like protein"/>
    <property type="match status" value="1"/>
</dbReference>
<dbReference type="PROSITE" id="PS51828">
    <property type="entry name" value="PTX_2"/>
    <property type="match status" value="1"/>
</dbReference>
<feature type="domain" description="Sushi" evidence="13">
    <location>
        <begin position="511"/>
        <end position="576"/>
    </location>
</feature>
<feature type="disulfide bond" evidence="6">
    <location>
        <begin position="1648"/>
        <end position="1657"/>
    </location>
</feature>
<feature type="domain" description="EGF-like" evidence="10">
    <location>
        <begin position="1259"/>
        <end position="1295"/>
    </location>
</feature>
<dbReference type="Gene3D" id="3.40.50.410">
    <property type="entry name" value="von Willebrand factor, type A domain"/>
    <property type="match status" value="1"/>
</dbReference>
<gene>
    <name evidence="16" type="primary">LOC109473689</name>
</gene>
<dbReference type="PANTHER" id="PTHR24049">
    <property type="entry name" value="CRUMBS FAMILY MEMBER"/>
    <property type="match status" value="1"/>
</dbReference>
<feature type="disulfide bond" evidence="7">
    <location>
        <begin position="416"/>
        <end position="443"/>
    </location>
</feature>
<dbReference type="PROSITE" id="PS01186">
    <property type="entry name" value="EGF_2"/>
    <property type="match status" value="10"/>
</dbReference>
<feature type="disulfide bond" evidence="6">
    <location>
        <begin position="1611"/>
        <end position="1620"/>
    </location>
</feature>
<feature type="domain" description="EGF-like" evidence="10">
    <location>
        <begin position="1660"/>
        <end position="1697"/>
    </location>
</feature>
<keyword evidence="15" id="KW-1185">Reference proteome</keyword>
<feature type="domain" description="HYR" evidence="12">
    <location>
        <begin position="662"/>
        <end position="741"/>
    </location>
</feature>
<dbReference type="OrthoDB" id="6515930at2759"/>
<feature type="transmembrane region" description="Helical" evidence="9">
    <location>
        <begin position="2068"/>
        <end position="2091"/>
    </location>
</feature>
<feature type="domain" description="EGF-like" evidence="10">
    <location>
        <begin position="1183"/>
        <end position="1219"/>
    </location>
</feature>
<dbReference type="PROSITE" id="PS50026">
    <property type="entry name" value="EGF_3"/>
    <property type="match status" value="15"/>
</dbReference>
<dbReference type="PROSITE" id="PS00010">
    <property type="entry name" value="ASX_HYDROXYL"/>
    <property type="match status" value="10"/>
</dbReference>
<dbReference type="GO" id="GO:0007435">
    <property type="term" value="P:salivary gland morphogenesis"/>
    <property type="evidence" value="ECO:0007669"/>
    <property type="project" value="UniProtKB-ARBA"/>
</dbReference>
<keyword evidence="9" id="KW-0812">Transmembrane</keyword>
<feature type="region of interest" description="Disordered" evidence="8">
    <location>
        <begin position="2175"/>
        <end position="2194"/>
    </location>
</feature>
<dbReference type="InterPro" id="IPR018097">
    <property type="entry name" value="EGF_Ca-bd_CS"/>
</dbReference>
<dbReference type="PROSITE" id="PS50234">
    <property type="entry name" value="VWFA"/>
    <property type="match status" value="1"/>
</dbReference>
<organism evidence="15 16">
    <name type="scientific">Branchiostoma belcheri</name>
    <name type="common">Amphioxus</name>
    <dbReference type="NCBI Taxonomy" id="7741"/>
    <lineage>
        <taxon>Eukaryota</taxon>
        <taxon>Metazoa</taxon>
        <taxon>Chordata</taxon>
        <taxon>Cephalochordata</taxon>
        <taxon>Leptocardii</taxon>
        <taxon>Amphioxiformes</taxon>
        <taxon>Branchiostomatidae</taxon>
        <taxon>Branchiostoma</taxon>
    </lineage>
</organism>
<feature type="disulfide bond" evidence="6">
    <location>
        <begin position="1171"/>
        <end position="1180"/>
    </location>
</feature>
<dbReference type="SMART" id="SM00327">
    <property type="entry name" value="VWA"/>
    <property type="match status" value="1"/>
</dbReference>
<keyword evidence="9" id="KW-0472">Membrane</keyword>
<dbReference type="CDD" id="cd00033">
    <property type="entry name" value="CCP"/>
    <property type="match status" value="3"/>
</dbReference>
<evidence type="ECO:0000256" key="3">
    <source>
        <dbReference type="ARBA" id="ARBA00022737"/>
    </source>
</evidence>
<evidence type="ECO:0000259" key="10">
    <source>
        <dbReference type="PROSITE" id="PS50026"/>
    </source>
</evidence>
<dbReference type="FunFam" id="2.10.25.10:FF:000472">
    <property type="entry name" value="Uncharacterized protein, isoform A"/>
    <property type="match status" value="2"/>
</dbReference>
<keyword evidence="5" id="KW-0325">Glycoprotein</keyword>
<evidence type="ECO:0000256" key="1">
    <source>
        <dbReference type="ARBA" id="ARBA00022536"/>
    </source>
</evidence>
<keyword evidence="3" id="KW-0677">Repeat</keyword>
<keyword evidence="9" id="KW-1133">Transmembrane helix</keyword>
<dbReference type="InterPro" id="IPR030476">
    <property type="entry name" value="Pentaxin_CS"/>
</dbReference>
<dbReference type="InterPro" id="IPR000742">
    <property type="entry name" value="EGF"/>
</dbReference>
<feature type="domain" description="EGF-like" evidence="10">
    <location>
        <begin position="1775"/>
        <end position="1816"/>
    </location>
</feature>
<dbReference type="Pfam" id="PF12661">
    <property type="entry name" value="hEGF"/>
    <property type="match status" value="3"/>
</dbReference>
<evidence type="ECO:0000256" key="6">
    <source>
        <dbReference type="PROSITE-ProRule" id="PRU00076"/>
    </source>
</evidence>
<dbReference type="RefSeq" id="XP_019629209.1">
    <property type="nucleotide sequence ID" value="XM_019773650.1"/>
</dbReference>
<dbReference type="GO" id="GO:0005509">
    <property type="term" value="F:calcium ion binding"/>
    <property type="evidence" value="ECO:0007669"/>
    <property type="project" value="InterPro"/>
</dbReference>
<dbReference type="GO" id="GO:0051240">
    <property type="term" value="P:positive regulation of multicellular organismal process"/>
    <property type="evidence" value="ECO:0007669"/>
    <property type="project" value="UniProtKB-ARBA"/>
</dbReference>
<dbReference type="InterPro" id="IPR011641">
    <property type="entry name" value="Tyr-kin_ephrin_A/B_rcpt-like"/>
</dbReference>
<dbReference type="SUPFAM" id="SSF49899">
    <property type="entry name" value="Concanavalin A-like lectins/glucanases"/>
    <property type="match status" value="1"/>
</dbReference>
<keyword evidence="2" id="KW-0732">Signal</keyword>
<evidence type="ECO:0000259" key="14">
    <source>
        <dbReference type="PROSITE" id="PS51828"/>
    </source>
</evidence>
<feature type="domain" description="Sushi" evidence="13">
    <location>
        <begin position="370"/>
        <end position="445"/>
    </location>
</feature>
<dbReference type="FunFam" id="2.10.25.10:FF:000004">
    <property type="entry name" value="Neurogenic locus notch 1"/>
    <property type="match status" value="1"/>
</dbReference>
<reference evidence="16" key="1">
    <citation type="submission" date="2025-08" db="UniProtKB">
        <authorList>
            <consortium name="RefSeq"/>
        </authorList>
    </citation>
    <scope>IDENTIFICATION</scope>
    <source>
        <tissue evidence="16">Gonad</tissue>
    </source>
</reference>
<dbReference type="CDD" id="cd00054">
    <property type="entry name" value="EGF_CA"/>
    <property type="match status" value="11"/>
</dbReference>
<dbReference type="PANTHER" id="PTHR24049:SF30">
    <property type="match status" value="1"/>
</dbReference>
<evidence type="ECO:0000313" key="16">
    <source>
        <dbReference type="RefSeq" id="XP_019629209.1"/>
    </source>
</evidence>
<dbReference type="InterPro" id="IPR013032">
    <property type="entry name" value="EGF-like_CS"/>
</dbReference>
<feature type="domain" description="EGF-like" evidence="10">
    <location>
        <begin position="1585"/>
        <end position="1621"/>
    </location>
</feature>
<feature type="domain" description="EGF-like" evidence="10">
    <location>
        <begin position="1859"/>
        <end position="1896"/>
    </location>
</feature>
<dbReference type="PROSITE" id="PS50825">
    <property type="entry name" value="HYR"/>
    <property type="match status" value="2"/>
</dbReference>
<dbReference type="GO" id="GO:0043005">
    <property type="term" value="C:neuron projection"/>
    <property type="evidence" value="ECO:0007669"/>
    <property type="project" value="UniProtKB-ARBA"/>
</dbReference>
<sequence length="2290" mass="249728">MAATDDTRTQRPKTGATFSVFRTFCFLTAMVFLNPVHGQAPTQTSLQRLEQMAQTLNTSFVTPLLNTWNGQVDLIFVLDRSASIGWYNGAWDSMLQFVENLLYEFSVNSVHTRVSIITYSTTVSVDVDYLSDGSASSRLTKCKLNDDIEKRLRNKALHGWTATTTALERAKQVVLTSRPAAKKAIFLLTDGRSNIGQPPSIPAREIANLRWSGWDMATQGRQVEIFALGIEDAVEAELKSIANPSQEDHYFFLDNFQDFSLLARLLHGDQQEEFWSVTDRSYCDYHCGSHSTCSCPSKSGYATCSCEEGYGGDGHLCTACPVGTYKDTLSPTECTTCPEGTTTMGTGATSRDHCVCSEGTEERNGTCAVRSCPTLPAIQHASMVHVNGRVIGDVNYNVVGMQPCKNTPGDTCYIRCDTGYRASGEHSLYCNTSFVWEGTLPTCNVVTCGPYPNVSDSTMVYNHSASGPYTYKSTLEIKCNAGRTPIFDTARTCLANGLWSGARATTYCKSVECPNLEVPAFASVSPPECGYRKHPHGTQCNVTCSEGFELRGGAAVQTCGTGDRWSHHGSTLTCTDVQPPTLVCPPDILTYSDPGMNSTLLHWVVRPTALTDNDGTVPSYTVHPNHPNPHHFDVGVHVLFYSATDTYGLTSQCQRHIRVENDKPPTLLSCPDNMEVTVQSASGHVLDWTDPVYVDDNNQSVPVECTANKGQAVSLGSHNVYCWAQNFPRNNRCKFIITLLPPACEVPDPPRNGVAVCGSIPNFQRYCTVRCNNRYDFATSPADAYTCDYSGNWHGSPFPWPDCSGRVRPGRATQKNDLYYYHGNCAENIEEIKQGFLQLYNTLQSSDCSAVNPAISCNVTDIEVECGITLRRRRDVSDERTRTRAEDHSVVKRQTQQPNFKIFFVIVAVYGDGGDVSQEDQVAITTALDDFYFEIGHKVDNKTLDLPLGNETLESLHYTGFLAEFELNCAPGQLAKIESYGASCVNCPVGMYGNGTACVPCAVGWYQDEETQTQCKQCPVGSSTLSEGSKNSTDCKGFCQPGTFSDTGLEDCSPCDIGFYQPDRNATTCLACPDDKSTVSMNSTSPDQCFSHCLAGHFSPTGLQPCEPCPLNTYNPNPGRRSCVDCPGTQETFFLGASSPTACFVNDNCHSDPCQNGATCEDLVGGYQCHCTPGYNGTNCEQDLDDCASNPCNNNGTCQDLVNGFNCTCVSGYAGDTCQMEVNECASSPCQHGGTCIDLFNTYQCYCLPGYTGHSCQEEIDECASSPCLSGASCVDEVDGYSCECPPGFAGDHCDMEIDECQSQPCLNGGTCNDQVNGYNCSCVDGWAGTHCEVDIDDCQGVTCQNGGTCYDRLNDFVCDCFPSFSGKTCQQENSADFDLVFTKTTTADYAMFRPEFLHNLPQFTLCTWLRTSDTINTGTIFSYAAESNFLNRDNTLTLSDPAHLTLFVNGEEVLLNSAVNDGLWHHVCVSWVSADGSWEFYLDGNLQNSGTGLATGTQVMGGGVVVLGQDQDSLGGSFHPREAYLGELSRLNLYDDKVSAGDVEVLATTCVDRTDGTVLAWGDFRPAGVLHGDLQPRTPSWCQDTNECLNPVLCNGRECQDTRGSYQCVCPAGWTGQNCDVNINECSSSPCTYGVCTDGINGYTCNCSEGYTGKNCDEVVDPCEKSPCKNGGACVSDSNNFVCSCTEPSIMNEVCEYETPFCGNNPCQNGGTCLNLRDGYTCTCPTGFGGTNCSLSVLPCDSNPCYNNGTCTSYPGGFQCSCPPLYIGSQCQVYNNPCVEGQSPCLNNGTCQAADNSRGYECVCQSPDTQGENCEELLPCAVAQKQAPPCRNNGTCVNNGTGYLCDCPSGFNGEFCETMDYCASTPCINGGTCQLESGGYTCRCTEPAKMDANCRYLGTTPAPTPCDPNPCLHGGHCETRGSDFVCRCAVKLEGMTCNRAYELYDTTVKLNLVYTDDLRTQAFEDNFKRNFQKMFQATGLPGEMDVTQITDVRSGSVIVDFTAKHSILANETRPDVNTMRQEMEDQLSTGRMGDLAAHRNGFAMSIQGVMTTTPKQMPAPRVDDNTLTIIIVVVLVCITVIVVAIVAAVVRTRKQKRTLPPTPTAKISYQNKAFRGSRDSGIMQDIGNQSMLPGQRFDQHIYEDLKEYRIDHYAESDFVPKTELDNAVNQFKSAKSRRDLPPVPSSPQYTDMSGATNTLKQAMMSEEYVLEDNRKSTYQDLKPSEYQGLVKPHKTNQQVRKRTNSTNDHSVVYQNEAYVNDEILPSPPPGSKIVYEDDCIEGAMPSTRL</sequence>
<dbReference type="InterPro" id="IPR036465">
    <property type="entry name" value="vWFA_dom_sf"/>
</dbReference>
<dbReference type="CDD" id="cd01450">
    <property type="entry name" value="vWFA_subfamily_ECM"/>
    <property type="match status" value="1"/>
</dbReference>
<dbReference type="Gene3D" id="2.10.25.10">
    <property type="entry name" value="Laminin"/>
    <property type="match status" value="15"/>
</dbReference>
<dbReference type="Gene3D" id="2.10.70.10">
    <property type="entry name" value="Complement Module, domain 1"/>
    <property type="match status" value="3"/>
</dbReference>
<evidence type="ECO:0000256" key="7">
    <source>
        <dbReference type="PROSITE-ProRule" id="PRU00302"/>
    </source>
</evidence>
<dbReference type="Pfam" id="PF00092">
    <property type="entry name" value="VWA"/>
    <property type="match status" value="1"/>
</dbReference>
<feature type="disulfide bond" evidence="6">
    <location>
        <begin position="1763"/>
        <end position="1772"/>
    </location>
</feature>
<dbReference type="FunFam" id="2.10.25.10:FF:000123">
    <property type="entry name" value="Crumbs homolog 1 (Drosophila)"/>
    <property type="match status" value="1"/>
</dbReference>
<dbReference type="SMART" id="SM00179">
    <property type="entry name" value="EGF_CA"/>
    <property type="match status" value="13"/>
</dbReference>
<feature type="domain" description="Sushi" evidence="13">
    <location>
        <begin position="446"/>
        <end position="510"/>
    </location>
</feature>
<feature type="domain" description="EGF-like" evidence="10">
    <location>
        <begin position="1903"/>
        <end position="1939"/>
    </location>
</feature>
<dbReference type="Proteomes" id="UP000515135">
    <property type="component" value="Unplaced"/>
</dbReference>